<dbReference type="Gene3D" id="1.10.10.10">
    <property type="entry name" value="Winged helix-like DNA-binding domain superfamily/Winged helix DNA-binding domain"/>
    <property type="match status" value="1"/>
</dbReference>
<proteinExistence type="inferred from homology"/>
<reference evidence="6" key="2">
    <citation type="submission" date="2019-02" db="EMBL/GenBank/DDBJ databases">
        <authorList>
            <consortium name="NCBI Pathogen Detection Project"/>
        </authorList>
    </citation>
    <scope>NUCLEOTIDE SEQUENCE</scope>
    <source>
        <strain evidence="6">ILBSalm5516171</strain>
    </source>
</reference>
<dbReference type="InterPro" id="IPR000847">
    <property type="entry name" value="LysR_HTH_N"/>
</dbReference>
<accession>A0A6X9QDP7</accession>
<dbReference type="PANTHER" id="PTHR30579:SF7">
    <property type="entry name" value="HTH-TYPE TRANSCRIPTIONAL REGULATOR LRHA-RELATED"/>
    <property type="match status" value="1"/>
</dbReference>
<evidence type="ECO:0000256" key="4">
    <source>
        <dbReference type="ARBA" id="ARBA00023163"/>
    </source>
</evidence>
<dbReference type="InterPro" id="IPR036390">
    <property type="entry name" value="WH_DNA-bd_sf"/>
</dbReference>
<evidence type="ECO:0000256" key="3">
    <source>
        <dbReference type="ARBA" id="ARBA00023125"/>
    </source>
</evidence>
<reference evidence="6" key="1">
    <citation type="journal article" date="2018" name="Genome Biol.">
        <title>SKESA: strategic k-mer extension for scrupulous assemblies.</title>
        <authorList>
            <person name="Souvorov A."/>
            <person name="Agarwala R."/>
            <person name="Lipman D.J."/>
        </authorList>
    </citation>
    <scope>NUCLEOTIDE SEQUENCE</scope>
    <source>
        <strain evidence="6">ILBSalm5516171</strain>
    </source>
</reference>
<feature type="non-terminal residue" evidence="6">
    <location>
        <position position="219"/>
    </location>
</feature>
<keyword evidence="2" id="KW-0805">Transcription regulation</keyword>
<dbReference type="EMBL" id="DAAGFF010000040">
    <property type="protein sequence ID" value="HAB2778436.1"/>
    <property type="molecule type" value="Genomic_DNA"/>
</dbReference>
<organism evidence="6">
    <name type="scientific">Salmonella enteritidis</name>
    <dbReference type="NCBI Taxonomy" id="149539"/>
    <lineage>
        <taxon>Bacteria</taxon>
        <taxon>Pseudomonadati</taxon>
        <taxon>Pseudomonadota</taxon>
        <taxon>Gammaproteobacteria</taxon>
        <taxon>Enterobacterales</taxon>
        <taxon>Enterobacteriaceae</taxon>
        <taxon>Salmonella</taxon>
    </lineage>
</organism>
<comment type="caution">
    <text evidence="6">The sequence shown here is derived from an EMBL/GenBank/DDBJ whole genome shotgun (WGS) entry which is preliminary data.</text>
</comment>
<evidence type="ECO:0000313" key="6">
    <source>
        <dbReference type="EMBL" id="HAB2778436.1"/>
    </source>
</evidence>
<dbReference type="PANTHER" id="PTHR30579">
    <property type="entry name" value="TRANSCRIPTIONAL REGULATOR"/>
    <property type="match status" value="1"/>
</dbReference>
<name>A0A6X9QDP7_SALEN</name>
<keyword evidence="3" id="KW-0238">DNA-binding</keyword>
<dbReference type="SUPFAM" id="SSF46785">
    <property type="entry name" value="Winged helix' DNA-binding domain"/>
    <property type="match status" value="1"/>
</dbReference>
<dbReference type="InterPro" id="IPR050176">
    <property type="entry name" value="LTTR"/>
</dbReference>
<dbReference type="GO" id="GO:0003700">
    <property type="term" value="F:DNA-binding transcription factor activity"/>
    <property type="evidence" value="ECO:0007669"/>
    <property type="project" value="InterPro"/>
</dbReference>
<evidence type="ECO:0000256" key="1">
    <source>
        <dbReference type="ARBA" id="ARBA00009437"/>
    </source>
</evidence>
<dbReference type="PROSITE" id="PS50931">
    <property type="entry name" value="HTH_LYSR"/>
    <property type="match status" value="1"/>
</dbReference>
<dbReference type="AlphaFoldDB" id="A0A6X9QDP7"/>
<protein>
    <submittedName>
        <fullName evidence="6">Virulence genes transcriptional activator SpvR</fullName>
    </submittedName>
</protein>
<sequence length="219" mass="25012">MDFLINKKLKIFITLMETGSFSIATSVLYITRTPLSRVISDLERELKQRLFIRKNGTLIPTEFAQTIYRKVKSHYIFLHALEQEIGPTGKTKQLEIIFDEIYPESLKNLIISALTISGQKTNIMGRAVNSQIIEELCQTNNCIVISARNYFHRESLVCRTSVEGGVMLFIPKKFFLCGKPDINRLAGTPVLFHEGAKNFNLDTIYHFFEQTLGITNPAF</sequence>
<dbReference type="InterPro" id="IPR036388">
    <property type="entry name" value="WH-like_DNA-bd_sf"/>
</dbReference>
<keyword evidence="4" id="KW-0804">Transcription</keyword>
<gene>
    <name evidence="6" type="primary">spvR</name>
    <name evidence="6" type="ORF">GJF31_23915</name>
</gene>
<dbReference type="Pfam" id="PF00126">
    <property type="entry name" value="HTH_1"/>
    <property type="match status" value="1"/>
</dbReference>
<feature type="domain" description="HTH lysR-type" evidence="5">
    <location>
        <begin position="1"/>
        <end position="61"/>
    </location>
</feature>
<dbReference type="GO" id="GO:0003677">
    <property type="term" value="F:DNA binding"/>
    <property type="evidence" value="ECO:0007669"/>
    <property type="project" value="UniProtKB-KW"/>
</dbReference>
<dbReference type="NCBIfam" id="NF011779">
    <property type="entry name" value="PRK15243.1"/>
    <property type="match status" value="1"/>
</dbReference>
<evidence type="ECO:0000259" key="5">
    <source>
        <dbReference type="PROSITE" id="PS50931"/>
    </source>
</evidence>
<comment type="similarity">
    <text evidence="1">Belongs to the LysR transcriptional regulatory family.</text>
</comment>
<evidence type="ECO:0000256" key="2">
    <source>
        <dbReference type="ARBA" id="ARBA00023015"/>
    </source>
</evidence>